<evidence type="ECO:0000313" key="14">
    <source>
        <dbReference type="EMBL" id="TPX39783.1"/>
    </source>
</evidence>
<gene>
    <name evidence="15" type="ORF">SeLEV6574_g03036</name>
    <name evidence="14" type="ORF">SeMB42_g06251</name>
</gene>
<evidence type="ECO:0000256" key="8">
    <source>
        <dbReference type="ARBA" id="ARBA00023069"/>
    </source>
</evidence>
<evidence type="ECO:0000313" key="16">
    <source>
        <dbReference type="Proteomes" id="UP000317494"/>
    </source>
</evidence>
<keyword evidence="9" id="KW-0496">Mitochondrion</keyword>
<keyword evidence="11" id="KW-0539">Nucleus</keyword>
<dbReference type="STRING" id="286115.A0A507D7I0"/>
<dbReference type="EMBL" id="QEAM01000094">
    <property type="protein sequence ID" value="TPX46790.1"/>
    <property type="molecule type" value="Genomic_DNA"/>
</dbReference>
<evidence type="ECO:0000313" key="15">
    <source>
        <dbReference type="EMBL" id="TPX46790.1"/>
    </source>
</evidence>
<keyword evidence="16" id="KW-1185">Reference proteome</keyword>
<proteinExistence type="inferred from homology"/>
<dbReference type="PANTHER" id="PTHR15487">
    <property type="entry name" value="ADP-RIBOSYLATION FACTOR-LIKE PROTEIN 2-BINDING PROTEIN"/>
    <property type="match status" value="1"/>
</dbReference>
<evidence type="ECO:0000256" key="4">
    <source>
        <dbReference type="ARBA" id="ARBA00004569"/>
    </source>
</evidence>
<dbReference type="InterPro" id="IPR023379">
    <property type="entry name" value="BART_dom"/>
</dbReference>
<dbReference type="Pfam" id="PF11527">
    <property type="entry name" value="ARL2_Bind_BART"/>
    <property type="match status" value="1"/>
</dbReference>
<dbReference type="InterPro" id="IPR038849">
    <property type="entry name" value="ARL2BP"/>
</dbReference>
<keyword evidence="10" id="KW-0206">Cytoskeleton</keyword>
<evidence type="ECO:0000256" key="1">
    <source>
        <dbReference type="ARBA" id="ARBA00004120"/>
    </source>
</evidence>
<dbReference type="Proteomes" id="UP000317494">
    <property type="component" value="Unassembled WGS sequence"/>
</dbReference>
<dbReference type="GO" id="GO:0005634">
    <property type="term" value="C:nucleus"/>
    <property type="evidence" value="ECO:0007669"/>
    <property type="project" value="UniProtKB-SubCell"/>
</dbReference>
<reference evidence="16 17" key="1">
    <citation type="journal article" date="2019" name="Sci. Rep.">
        <title>Comparative genomics of chytrid fungi reveal insights into the obligate biotrophic and pathogenic lifestyle of Synchytrium endobioticum.</title>
        <authorList>
            <person name="van de Vossenberg B.T.L.H."/>
            <person name="Warris S."/>
            <person name="Nguyen H.D.T."/>
            <person name="van Gent-Pelzer M.P.E."/>
            <person name="Joly D.L."/>
            <person name="van de Geest H.C."/>
            <person name="Bonants P.J.M."/>
            <person name="Smith D.S."/>
            <person name="Levesque C.A."/>
            <person name="van der Lee T.A.J."/>
        </authorList>
    </citation>
    <scope>NUCLEOTIDE SEQUENCE [LARGE SCALE GENOMIC DNA]</scope>
    <source>
        <strain evidence="15 17">LEV6574</strain>
        <strain evidence="14 16">MB42</strain>
    </source>
</reference>
<keyword evidence="12" id="KW-0966">Cell projection</keyword>
<evidence type="ECO:0000256" key="5">
    <source>
        <dbReference type="ARBA" id="ARBA00009880"/>
    </source>
</evidence>
<keyword evidence="7" id="KW-0963">Cytoplasm</keyword>
<dbReference type="AlphaFoldDB" id="A0A507D7I0"/>
<evidence type="ECO:0000256" key="6">
    <source>
        <dbReference type="ARBA" id="ARBA00014849"/>
    </source>
</evidence>
<keyword evidence="8" id="KW-0969">Cilium</keyword>
<evidence type="ECO:0000256" key="7">
    <source>
        <dbReference type="ARBA" id="ARBA00022490"/>
    </source>
</evidence>
<dbReference type="GO" id="GO:0051457">
    <property type="term" value="P:maintenance of protein location in nucleus"/>
    <property type="evidence" value="ECO:0007669"/>
    <property type="project" value="TreeGrafter"/>
</dbReference>
<dbReference type="Gene3D" id="1.20.1520.10">
    <property type="entry name" value="ADP-ribosylation factor-like 2-binding protein, domain"/>
    <property type="match status" value="1"/>
</dbReference>
<accession>A0A507D7I0</accession>
<evidence type="ECO:0000313" key="17">
    <source>
        <dbReference type="Proteomes" id="UP000320475"/>
    </source>
</evidence>
<evidence type="ECO:0000259" key="13">
    <source>
        <dbReference type="Pfam" id="PF11527"/>
    </source>
</evidence>
<evidence type="ECO:0000256" key="12">
    <source>
        <dbReference type="ARBA" id="ARBA00023273"/>
    </source>
</evidence>
<comment type="subcellular location">
    <subcellularLocation>
        <location evidence="1">Cytoplasm</location>
        <location evidence="1">Cytoskeleton</location>
        <location evidence="1">Cilium basal body</location>
    </subcellularLocation>
    <subcellularLocation>
        <location evidence="3">Cytoplasm</location>
        <location evidence="3">Cytoskeleton</location>
        <location evidence="3">Microtubule organizing center</location>
        <location evidence="3">Centrosome</location>
    </subcellularLocation>
    <subcellularLocation>
        <location evidence="4">Mitochondrion intermembrane space</location>
    </subcellularLocation>
    <subcellularLocation>
        <location evidence="2">Nucleus</location>
    </subcellularLocation>
</comment>
<feature type="domain" description="BART" evidence="13">
    <location>
        <begin position="35"/>
        <end position="142"/>
    </location>
</feature>
<protein>
    <recommendedName>
        <fullName evidence="6">ADP-ribosylation factor-like protein 2-binding protein</fullName>
    </recommendedName>
</protein>
<dbReference type="EMBL" id="QEAN01000339">
    <property type="protein sequence ID" value="TPX39783.1"/>
    <property type="molecule type" value="Genomic_DNA"/>
</dbReference>
<name>A0A507D7I0_9FUNG</name>
<evidence type="ECO:0000256" key="10">
    <source>
        <dbReference type="ARBA" id="ARBA00023212"/>
    </source>
</evidence>
<sequence>MSKCGTTTVVDVTSAPGIMDDDYVAGSQTVEDERFDAVIGHLEDILVGDDFARFEETFNNSYGPTFQTSPAKKTPAQTDAFNIWKEQVKHFVAPRITAALSWFDFDEFLVSLKSHPELDGDVFDFLATLSSLDAFKEKMSENEQPANKEVDFSDLLAIRPARR</sequence>
<dbReference type="VEuPathDB" id="FungiDB:SeMB42_g06251"/>
<evidence type="ECO:0000256" key="11">
    <source>
        <dbReference type="ARBA" id="ARBA00023242"/>
    </source>
</evidence>
<dbReference type="PANTHER" id="PTHR15487:SF4">
    <property type="entry name" value="ADP-RIBOSYLATION FACTOR-LIKE PROTEIN 2-BINDING PROTEIN"/>
    <property type="match status" value="1"/>
</dbReference>
<dbReference type="Proteomes" id="UP000320475">
    <property type="component" value="Unassembled WGS sequence"/>
</dbReference>
<evidence type="ECO:0000256" key="3">
    <source>
        <dbReference type="ARBA" id="ARBA00004300"/>
    </source>
</evidence>
<evidence type="ECO:0000256" key="9">
    <source>
        <dbReference type="ARBA" id="ARBA00023128"/>
    </source>
</evidence>
<evidence type="ECO:0000256" key="2">
    <source>
        <dbReference type="ARBA" id="ARBA00004123"/>
    </source>
</evidence>
<dbReference type="GO" id="GO:0005758">
    <property type="term" value="C:mitochondrial intermembrane space"/>
    <property type="evidence" value="ECO:0007669"/>
    <property type="project" value="UniProtKB-SubCell"/>
</dbReference>
<comment type="similarity">
    <text evidence="5">Belongs to the ARL2BP family.</text>
</comment>
<dbReference type="InterPro" id="IPR042541">
    <property type="entry name" value="BART_sf"/>
</dbReference>
<comment type="caution">
    <text evidence="15">The sequence shown here is derived from an EMBL/GenBank/DDBJ whole genome shotgun (WGS) entry which is preliminary data.</text>
</comment>
<dbReference type="OrthoDB" id="302784at2759"/>
<organism evidence="15 17">
    <name type="scientific">Synchytrium endobioticum</name>
    <dbReference type="NCBI Taxonomy" id="286115"/>
    <lineage>
        <taxon>Eukaryota</taxon>
        <taxon>Fungi</taxon>
        <taxon>Fungi incertae sedis</taxon>
        <taxon>Chytridiomycota</taxon>
        <taxon>Chytridiomycota incertae sedis</taxon>
        <taxon>Chytridiomycetes</taxon>
        <taxon>Synchytriales</taxon>
        <taxon>Synchytriaceae</taxon>
        <taxon>Synchytrium</taxon>
    </lineage>
</organism>